<proteinExistence type="predicted"/>
<sequence length="17" mass="1804">MLSKTTSGTLASICDFE</sequence>
<dbReference type="Proteomes" id="UP000032142">
    <property type="component" value="Unassembled WGS sequence"/>
</dbReference>
<evidence type="ECO:0000313" key="1">
    <source>
        <dbReference type="EMBL" id="KHG25321.1"/>
    </source>
</evidence>
<organism evidence="1 2">
    <name type="scientific">Gossypium arboreum</name>
    <name type="common">Tree cotton</name>
    <name type="synonym">Gossypium nanking</name>
    <dbReference type="NCBI Taxonomy" id="29729"/>
    <lineage>
        <taxon>Eukaryota</taxon>
        <taxon>Viridiplantae</taxon>
        <taxon>Streptophyta</taxon>
        <taxon>Embryophyta</taxon>
        <taxon>Tracheophyta</taxon>
        <taxon>Spermatophyta</taxon>
        <taxon>Magnoliopsida</taxon>
        <taxon>eudicotyledons</taxon>
        <taxon>Gunneridae</taxon>
        <taxon>Pentapetalae</taxon>
        <taxon>rosids</taxon>
        <taxon>malvids</taxon>
        <taxon>Malvales</taxon>
        <taxon>Malvaceae</taxon>
        <taxon>Malvoideae</taxon>
        <taxon>Gossypium</taxon>
    </lineage>
</organism>
<evidence type="ECO:0000313" key="2">
    <source>
        <dbReference type="Proteomes" id="UP000032142"/>
    </source>
</evidence>
<accession>A0A0B0PPK9</accession>
<reference evidence="2" key="1">
    <citation type="submission" date="2014-09" db="EMBL/GenBank/DDBJ databases">
        <authorList>
            <person name="Mudge J."/>
            <person name="Ramaraj T."/>
            <person name="Lindquist I.E."/>
            <person name="Bharti A.K."/>
            <person name="Sundararajan A."/>
            <person name="Cameron C.T."/>
            <person name="Woodward J.E."/>
            <person name="May G.D."/>
            <person name="Brubaker C."/>
            <person name="Broadhvest J."/>
            <person name="Wilkins T.A."/>
        </authorList>
    </citation>
    <scope>NUCLEOTIDE SEQUENCE</scope>
    <source>
        <strain evidence="2">cv. AKA8401</strain>
    </source>
</reference>
<dbReference type="EMBL" id="KN432004">
    <property type="protein sequence ID" value="KHG25321.1"/>
    <property type="molecule type" value="Genomic_DNA"/>
</dbReference>
<keyword evidence="2" id="KW-1185">Reference proteome</keyword>
<name>A0A0B0PPK9_GOSAR</name>
<protein>
    <submittedName>
        <fullName evidence="1">Uncharacterized protein</fullName>
    </submittedName>
</protein>
<gene>
    <name evidence="1" type="ORF">F383_32854</name>
</gene>
<dbReference type="AlphaFoldDB" id="A0A0B0PPK9"/>